<protein>
    <submittedName>
        <fullName evidence="1">Uncharacterized protein</fullName>
    </submittedName>
</protein>
<keyword evidence="2" id="KW-1185">Reference proteome</keyword>
<evidence type="ECO:0000313" key="1">
    <source>
        <dbReference type="EMBL" id="WQF80398.1"/>
    </source>
</evidence>
<sequence>MNPFPKKTPVDSDHSDVRTQFFFDVPNGVSQFLLFLTKTPLSKEEVRTPNVNTPCCIETGLNELVTAGRAYFPSIDGSTWVSLPPDGHVGWSNICGAAGWMKFEGGRPAPDKDRHVDLKTVKEIIGLWGRCAAMVPDLEGPHFGNSSPEAMSMPGTHLNTI</sequence>
<dbReference type="Proteomes" id="UP001322277">
    <property type="component" value="Chromosome 3"/>
</dbReference>
<proteinExistence type="predicted"/>
<gene>
    <name evidence="1" type="ORF">CDEST_05412</name>
</gene>
<name>A0AAX4IBT9_9PEZI</name>
<dbReference type="KEGG" id="cdet:87941915"/>
<dbReference type="AlphaFoldDB" id="A0AAX4IBT9"/>
<organism evidence="1 2">
    <name type="scientific">Colletotrichum destructivum</name>
    <dbReference type="NCBI Taxonomy" id="34406"/>
    <lineage>
        <taxon>Eukaryota</taxon>
        <taxon>Fungi</taxon>
        <taxon>Dikarya</taxon>
        <taxon>Ascomycota</taxon>
        <taxon>Pezizomycotina</taxon>
        <taxon>Sordariomycetes</taxon>
        <taxon>Hypocreomycetidae</taxon>
        <taxon>Glomerellales</taxon>
        <taxon>Glomerellaceae</taxon>
        <taxon>Colletotrichum</taxon>
        <taxon>Colletotrichum destructivum species complex</taxon>
    </lineage>
</organism>
<accession>A0AAX4IBT9</accession>
<dbReference type="GeneID" id="87941915"/>
<reference evidence="2" key="1">
    <citation type="journal article" date="2023" name="bioRxiv">
        <title>Complete genome of the Medicago anthracnose fungus, Colletotrichum destructivum, reveals a mini-chromosome-like region within a core chromosome.</title>
        <authorList>
            <person name="Lapalu N."/>
            <person name="Simon A."/>
            <person name="Lu A."/>
            <person name="Plaumann P.-L."/>
            <person name="Amselem J."/>
            <person name="Pigne S."/>
            <person name="Auger A."/>
            <person name="Koch C."/>
            <person name="Dallery J.-F."/>
            <person name="O'Connell R.J."/>
        </authorList>
    </citation>
    <scope>NUCLEOTIDE SEQUENCE [LARGE SCALE GENOMIC DNA]</scope>
    <source>
        <strain evidence="2">CBS 520.97</strain>
    </source>
</reference>
<dbReference type="RefSeq" id="XP_062777622.1">
    <property type="nucleotide sequence ID" value="XM_062921571.1"/>
</dbReference>
<dbReference type="EMBL" id="CP137307">
    <property type="protein sequence ID" value="WQF80398.1"/>
    <property type="molecule type" value="Genomic_DNA"/>
</dbReference>
<evidence type="ECO:0000313" key="2">
    <source>
        <dbReference type="Proteomes" id="UP001322277"/>
    </source>
</evidence>